<feature type="compositionally biased region" description="Basic and acidic residues" evidence="1">
    <location>
        <begin position="47"/>
        <end position="72"/>
    </location>
</feature>
<protein>
    <recommendedName>
        <fullName evidence="4">Lipoprotein</fullName>
    </recommendedName>
</protein>
<reference evidence="2 3" key="1">
    <citation type="submission" date="2024-10" db="EMBL/GenBank/DDBJ databases">
        <title>The Natural Products Discovery Center: Release of the First 8490 Sequenced Strains for Exploring Actinobacteria Biosynthetic Diversity.</title>
        <authorList>
            <person name="Kalkreuter E."/>
            <person name="Kautsar S.A."/>
            <person name="Yang D."/>
            <person name="Bader C.D."/>
            <person name="Teijaro C.N."/>
            <person name="Fluegel L."/>
            <person name="Davis C.M."/>
            <person name="Simpson J.R."/>
            <person name="Lauterbach L."/>
            <person name="Steele A.D."/>
            <person name="Gui C."/>
            <person name="Meng S."/>
            <person name="Li G."/>
            <person name="Viehrig K."/>
            <person name="Ye F."/>
            <person name="Su P."/>
            <person name="Kiefer A.F."/>
            <person name="Nichols A."/>
            <person name="Cepeda A.J."/>
            <person name="Yan W."/>
            <person name="Fan B."/>
            <person name="Jiang Y."/>
            <person name="Adhikari A."/>
            <person name="Zheng C.-J."/>
            <person name="Schuster L."/>
            <person name="Cowan T.M."/>
            <person name="Smanski M.J."/>
            <person name="Chevrette M.G."/>
            <person name="De Carvalho L.P.S."/>
            <person name="Shen B."/>
        </authorList>
    </citation>
    <scope>NUCLEOTIDE SEQUENCE [LARGE SCALE GENOMIC DNA]</scope>
    <source>
        <strain evidence="2 3">NPDC020327</strain>
    </source>
</reference>
<sequence length="205" mass="20833">MPFPSPSRPLSGPPLESSYRPPRRKLLVGAVGVAAGTAATAGCSESAAERARQAEQSAEARKLRERSARDSRTLATRYEATAGVHPALTDRLEPLRTEVAAHADALAASSSPSSSGTPGASTSAPPPDDDKPPSPVFGRRAATDAQQVPSGEGEALAALADAERGLAETRTKALLDAPPELARLLASIAAAGAAHAYLLGVAEDG</sequence>
<organism evidence="2 3">
    <name type="scientific">Streptomyces pathocidini</name>
    <dbReference type="NCBI Taxonomy" id="1650571"/>
    <lineage>
        <taxon>Bacteria</taxon>
        <taxon>Bacillati</taxon>
        <taxon>Actinomycetota</taxon>
        <taxon>Actinomycetes</taxon>
        <taxon>Kitasatosporales</taxon>
        <taxon>Streptomycetaceae</taxon>
        <taxon>Streptomyces</taxon>
    </lineage>
</organism>
<evidence type="ECO:0008006" key="4">
    <source>
        <dbReference type="Google" id="ProtNLM"/>
    </source>
</evidence>
<feature type="compositionally biased region" description="Low complexity" evidence="1">
    <location>
        <begin position="102"/>
        <end position="123"/>
    </location>
</feature>
<dbReference type="InterPro" id="IPR006311">
    <property type="entry name" value="TAT_signal"/>
</dbReference>
<dbReference type="PROSITE" id="PS51318">
    <property type="entry name" value="TAT"/>
    <property type="match status" value="1"/>
</dbReference>
<dbReference type="EMBL" id="JBIRWE010000002">
    <property type="protein sequence ID" value="MFI1963542.1"/>
    <property type="molecule type" value="Genomic_DNA"/>
</dbReference>
<proteinExistence type="predicted"/>
<gene>
    <name evidence="2" type="ORF">ACH429_05280</name>
</gene>
<dbReference type="Proteomes" id="UP001611548">
    <property type="component" value="Unassembled WGS sequence"/>
</dbReference>
<evidence type="ECO:0000313" key="3">
    <source>
        <dbReference type="Proteomes" id="UP001611548"/>
    </source>
</evidence>
<feature type="compositionally biased region" description="Low complexity" evidence="1">
    <location>
        <begin position="8"/>
        <end position="18"/>
    </location>
</feature>
<feature type="compositionally biased region" description="Basic and acidic residues" evidence="1">
    <location>
        <begin position="88"/>
        <end position="101"/>
    </location>
</feature>
<name>A0ABW7UQ01_9ACTN</name>
<keyword evidence="3" id="KW-1185">Reference proteome</keyword>
<evidence type="ECO:0000256" key="1">
    <source>
        <dbReference type="SAM" id="MobiDB-lite"/>
    </source>
</evidence>
<feature type="region of interest" description="Disordered" evidence="1">
    <location>
        <begin position="40"/>
        <end position="154"/>
    </location>
</feature>
<feature type="region of interest" description="Disordered" evidence="1">
    <location>
        <begin position="1"/>
        <end position="21"/>
    </location>
</feature>
<evidence type="ECO:0000313" key="2">
    <source>
        <dbReference type="EMBL" id="MFI1963542.1"/>
    </source>
</evidence>
<dbReference type="RefSeq" id="WP_398718054.1">
    <property type="nucleotide sequence ID" value="NZ_JBIRWE010000002.1"/>
</dbReference>
<comment type="caution">
    <text evidence="2">The sequence shown here is derived from an EMBL/GenBank/DDBJ whole genome shotgun (WGS) entry which is preliminary data.</text>
</comment>
<accession>A0ABW7UQ01</accession>